<keyword evidence="2" id="KW-1133">Transmembrane helix</keyword>
<accession>A0ABT8GAY3</accession>
<feature type="transmembrane region" description="Helical" evidence="2">
    <location>
        <begin position="86"/>
        <end position="110"/>
    </location>
</feature>
<feature type="region of interest" description="Disordered" evidence="1">
    <location>
        <begin position="1"/>
        <end position="71"/>
    </location>
</feature>
<reference evidence="3" key="1">
    <citation type="submission" date="2023-06" db="EMBL/GenBank/DDBJ databases">
        <title>Sysu t00192.</title>
        <authorList>
            <person name="Gao L."/>
            <person name="Fang B.-Z."/>
            <person name="Li W.-J."/>
        </authorList>
    </citation>
    <scope>NUCLEOTIDE SEQUENCE</scope>
    <source>
        <strain evidence="3">SYSU T00192</strain>
    </source>
</reference>
<keyword evidence="2" id="KW-0472">Membrane</keyword>
<proteinExistence type="predicted"/>
<comment type="caution">
    <text evidence="3">The sequence shown here is derived from an EMBL/GenBank/DDBJ whole genome shotgun (WGS) entry which is preliminary data.</text>
</comment>
<sequence>MTDPAAEPTDHVDTDEIPVVGAASDPSRGSLPADPVPTPGGTLRIDAAHPFGEDDDADPVVADEDGTDDAPDVAAEHAVAHRPRPVGLLITVALLTVTLLAASALIAYLWRVSEAWEERVIEMTEYSYGLGSELADERGTLATTQEQLDLVSDQLSASKDTVSRLQAENAQWGDDAAYAQEQIAGLQEIITDATSVANSLGRCIQGHEQLAVYLANPDDLKPKELRTFEESVDELCQAAADANLVFQQSVAP</sequence>
<protein>
    <submittedName>
        <fullName evidence="3">Uncharacterized protein</fullName>
    </submittedName>
</protein>
<name>A0ABT8GAY3_9MICO</name>
<evidence type="ECO:0000313" key="3">
    <source>
        <dbReference type="EMBL" id="MDN4476217.1"/>
    </source>
</evidence>
<gene>
    <name evidence="3" type="ORF">QQX09_10160</name>
</gene>
<dbReference type="RefSeq" id="WP_301134208.1">
    <property type="nucleotide sequence ID" value="NZ_JAUHPW010000007.1"/>
</dbReference>
<organism evidence="3 4">
    <name type="scientific">Demequina litoralis</name>
    <dbReference type="NCBI Taxonomy" id="3051660"/>
    <lineage>
        <taxon>Bacteria</taxon>
        <taxon>Bacillati</taxon>
        <taxon>Actinomycetota</taxon>
        <taxon>Actinomycetes</taxon>
        <taxon>Micrococcales</taxon>
        <taxon>Demequinaceae</taxon>
        <taxon>Demequina</taxon>
    </lineage>
</organism>
<feature type="compositionally biased region" description="Acidic residues" evidence="1">
    <location>
        <begin position="53"/>
        <end position="71"/>
    </location>
</feature>
<keyword evidence="2" id="KW-0812">Transmembrane</keyword>
<dbReference type="Proteomes" id="UP001172728">
    <property type="component" value="Unassembled WGS sequence"/>
</dbReference>
<keyword evidence="4" id="KW-1185">Reference proteome</keyword>
<evidence type="ECO:0000256" key="1">
    <source>
        <dbReference type="SAM" id="MobiDB-lite"/>
    </source>
</evidence>
<evidence type="ECO:0000313" key="4">
    <source>
        <dbReference type="Proteomes" id="UP001172728"/>
    </source>
</evidence>
<evidence type="ECO:0000256" key="2">
    <source>
        <dbReference type="SAM" id="Phobius"/>
    </source>
</evidence>
<dbReference type="EMBL" id="JAUHPW010000007">
    <property type="protein sequence ID" value="MDN4476217.1"/>
    <property type="molecule type" value="Genomic_DNA"/>
</dbReference>